<name>A0ACC2ZSJ5_9EURO</name>
<evidence type="ECO:0000313" key="1">
    <source>
        <dbReference type="EMBL" id="KAJ9650545.1"/>
    </source>
</evidence>
<protein>
    <submittedName>
        <fullName evidence="1">Uncharacterized protein</fullName>
    </submittedName>
</protein>
<organism evidence="1 2">
    <name type="scientific">Neophaeococcomyces mojaviensis</name>
    <dbReference type="NCBI Taxonomy" id="3383035"/>
    <lineage>
        <taxon>Eukaryota</taxon>
        <taxon>Fungi</taxon>
        <taxon>Dikarya</taxon>
        <taxon>Ascomycota</taxon>
        <taxon>Pezizomycotina</taxon>
        <taxon>Eurotiomycetes</taxon>
        <taxon>Chaetothyriomycetidae</taxon>
        <taxon>Chaetothyriales</taxon>
        <taxon>Chaetothyriales incertae sedis</taxon>
        <taxon>Neophaeococcomyces</taxon>
    </lineage>
</organism>
<keyword evidence="2" id="KW-1185">Reference proteome</keyword>
<evidence type="ECO:0000313" key="2">
    <source>
        <dbReference type="Proteomes" id="UP001172386"/>
    </source>
</evidence>
<sequence length="1664" mass="176468">MARKSPRSSAYPNKTLLAAALIATACLPEARAATTLETLSYHDNESSWILGQVATRAINGVLADQTTFDPVTSRPTQFLAFGKLTQSLGYNADGTIAYVRDGNGNTIALSSWKRGVPQLISFPGGTTQSAVVDDHGWISQVTDQNGFSTGYRYDAMGRVAGVDYPSGDSTAWSPMNQNFVQVMGDEYGVAAGHWRKMTTTGNRVSIAYYDALWRPLIVSEYDAADPGTIRFTGKEYDNEGRTVFSSYPAATANSDRGTWTVYDALGRTTSVTQNSELGDLTTWLSYLRDASGVFTLTRNPRGAETRTWYRMLDQPSFDSPTRILQPEGVLTVIDRDAFGKPLSIRRSSADGSLGVTRAYSYNAAQELCRTVEPETGATLAGYDGAGNVAWSASGLPSSTGCEPDGNSASVAPRRVSRSYDARNRLLALSFPDGNGDQIWSYTADGKVAQVTTRNDAGSSQVVNTYSYNKRRLVTGESIEQTGMPIRSAGYVYDAHASLSGVHYPSGLSVDYAPNALGQPTRAGTFVSSVTYFPNGGMSRFVYGNGIVHTMQQNGRQLPASVSDAGVLSNTYGYDATGNVAQITDGLNAARTRSMTYDSQDRLLSTHSTAFGGNGQLTYSYDALDNIRTVRLEGLKDLSYWYDVNNRLTNIINSSGSTVVGLAFDVQGNVSVKNGQGFQFDYGNRLRTAVGKESYRYDSSGRRVLSSADSGTIASFYGNDGVLRRQDNDRTASSVEYVYLNGSLVAKATTSTAPASPVISAPAQSSSGNYTVSWSEVAQTSRYDLQEQAGAGAWSNIYSGPDRTREVTGRAGGSYGYRVRGCRATACGGWSATAITSVQSLPSAGPSVNAPGLSIDGNYSVSWPAVAGAQTYRLEESTTGSGWAEIQNDAILSRSFVGKPNGTFAYRARACNAAGCGEYGATASVQVLRVPESPAGLSAPALSANGSYTVSWSPVSGSSAYHLEESSGGSAWIVAATGAATAKEFSQKPDGSYAYRVSACNSSGCGPSTGPATVRVVRAPTGSSSLSGTTLSNDGSVALSWSPVSLATTYRLFESVSGGAWNAVLNSGSTSATLTGRANGSLSYSVAACNDGGCGPQGPALNVVVMRPPSEPALSGPGSSGTGSYTISWNAVDRASSYVVEESANGGGWTAVYSGGSTSAVISGRGDGTYAYRVAACNQGGCSGYSGSVAVAVNVPPVTPTGLTARFVVTNAFPPWQVRYFVSWNAVAGAAWYEVTGRGTYTGSATSVQIDYTGVPAGATFQTIVTYVHTDALGTPVAESDASGNLMAESFYDPYGSVLVAGSDDQPGFTGQVSDAQTGLNYMQQRYYEPALGIFLSVDPVTAYDNPASQFNRYRYANNNPYKFVDPDGRIVSYAYINGVNQHAGRMHMAAVAMSPLARDELRRLEESPHLYTIVISGTGLPSYNQNNRTVYLNPNIALLTKEKGVLQPSPVNSSHEISHAAQHDRTGSIRLTQDLRQLEANGVSREENRANSFEKKVGEELEVPTRENYGDVNRVIDCKKTPMTAWPFLLCVSLAGLFGCRAAPPSGYDANLTAEACDSRKSPSKEVSIEELVAAPEKFHDGYVRTTGFYCSGFEESGLYSAPGCNHDKKLGVWLTGTAPDSNFRGQKVAITGKVDAGNNGHLAQWAAQVCVSELKVLDKRSTE</sequence>
<proteinExistence type="predicted"/>
<accession>A0ACC2ZSJ5</accession>
<dbReference type="Proteomes" id="UP001172386">
    <property type="component" value="Unassembled WGS sequence"/>
</dbReference>
<reference evidence="1" key="1">
    <citation type="submission" date="2022-10" db="EMBL/GenBank/DDBJ databases">
        <title>Culturing micro-colonial fungi from biological soil crusts in the Mojave desert and describing Neophaeococcomyces mojavensis, and introducing the new genera and species Taxawa tesnikishii.</title>
        <authorList>
            <person name="Kurbessoian T."/>
            <person name="Stajich J.E."/>
        </authorList>
    </citation>
    <scope>NUCLEOTIDE SEQUENCE</scope>
    <source>
        <strain evidence="1">JES_112</strain>
    </source>
</reference>
<dbReference type="EMBL" id="JAPDRQ010000332">
    <property type="protein sequence ID" value="KAJ9650545.1"/>
    <property type="molecule type" value="Genomic_DNA"/>
</dbReference>
<gene>
    <name evidence="1" type="ORF">H2198_010160</name>
</gene>
<comment type="caution">
    <text evidence="1">The sequence shown here is derived from an EMBL/GenBank/DDBJ whole genome shotgun (WGS) entry which is preliminary data.</text>
</comment>